<keyword evidence="3 4" id="KW-0326">Glycosidase</keyword>
<keyword evidence="2 4" id="KW-0378">Hydrolase</keyword>
<dbReference type="InterPro" id="IPR011013">
    <property type="entry name" value="Gal_mutarotase_sf_dom"/>
</dbReference>
<dbReference type="CDD" id="cd06604">
    <property type="entry name" value="GH31_glucosidase_II_MalA"/>
    <property type="match status" value="1"/>
</dbReference>
<reference evidence="9" key="1">
    <citation type="journal article" date="2019" name="Int. J. Syst. Evol. Microbiol.">
        <title>The Global Catalogue of Microorganisms (GCM) 10K type strain sequencing project: providing services to taxonomists for standard genome sequencing and annotation.</title>
        <authorList>
            <consortium name="The Broad Institute Genomics Platform"/>
            <consortium name="The Broad Institute Genome Sequencing Center for Infectious Disease"/>
            <person name="Wu L."/>
            <person name="Ma J."/>
        </authorList>
    </citation>
    <scope>NUCLEOTIDE SEQUENCE [LARGE SCALE GENOMIC DNA]</scope>
    <source>
        <strain evidence="9">JCM 1365</strain>
    </source>
</reference>
<evidence type="ECO:0000313" key="8">
    <source>
        <dbReference type="EMBL" id="GGM88236.1"/>
    </source>
</evidence>
<dbReference type="Pfam" id="PF01055">
    <property type="entry name" value="Glyco_hydro_31_2nd"/>
    <property type="match status" value="1"/>
</dbReference>
<dbReference type="PROSITE" id="PS00129">
    <property type="entry name" value="GLYCOSYL_HYDROL_F31_1"/>
    <property type="match status" value="1"/>
</dbReference>
<evidence type="ECO:0000259" key="6">
    <source>
        <dbReference type="Pfam" id="PF13802"/>
    </source>
</evidence>
<evidence type="ECO:0000259" key="7">
    <source>
        <dbReference type="Pfam" id="PF21365"/>
    </source>
</evidence>
<feature type="domain" description="Glycosyl hydrolase family 31 C-terminal" evidence="7">
    <location>
        <begin position="602"/>
        <end position="688"/>
    </location>
</feature>
<dbReference type="InterPro" id="IPR000322">
    <property type="entry name" value="Glyco_hydro_31_TIM"/>
</dbReference>
<dbReference type="Gene3D" id="3.20.20.80">
    <property type="entry name" value="Glycosidases"/>
    <property type="match status" value="2"/>
</dbReference>
<comment type="similarity">
    <text evidence="1 4">Belongs to the glycosyl hydrolase 31 family.</text>
</comment>
<evidence type="ECO:0000259" key="5">
    <source>
        <dbReference type="Pfam" id="PF01055"/>
    </source>
</evidence>
<dbReference type="InterPro" id="IPR017853">
    <property type="entry name" value="GH"/>
</dbReference>
<name>A0ABQ2HU24_9MICO</name>
<dbReference type="Gene3D" id="2.60.40.1180">
    <property type="entry name" value="Golgi alpha-mannosidase II"/>
    <property type="match status" value="2"/>
</dbReference>
<feature type="domain" description="Glycoside hydrolase family 31 TIM barrel" evidence="5">
    <location>
        <begin position="274"/>
        <end position="594"/>
    </location>
</feature>
<dbReference type="PANTHER" id="PTHR22762:SF166">
    <property type="entry name" value="ALPHA-GLUCOSIDASE"/>
    <property type="match status" value="1"/>
</dbReference>
<dbReference type="InterPro" id="IPR048395">
    <property type="entry name" value="Glyco_hydro_31_C"/>
</dbReference>
<evidence type="ECO:0000256" key="3">
    <source>
        <dbReference type="ARBA" id="ARBA00023295"/>
    </source>
</evidence>
<dbReference type="Pfam" id="PF13802">
    <property type="entry name" value="Gal_mutarotas_2"/>
    <property type="match status" value="1"/>
</dbReference>
<dbReference type="Gene3D" id="2.60.40.1760">
    <property type="entry name" value="glycosyl hydrolase (family 31)"/>
    <property type="match status" value="1"/>
</dbReference>
<dbReference type="Proteomes" id="UP000623461">
    <property type="component" value="Unassembled WGS sequence"/>
</dbReference>
<accession>A0ABQ2HU24</accession>
<dbReference type="SUPFAM" id="SSF51011">
    <property type="entry name" value="Glycosyl hydrolase domain"/>
    <property type="match status" value="1"/>
</dbReference>
<keyword evidence="9" id="KW-1185">Reference proteome</keyword>
<evidence type="ECO:0000256" key="2">
    <source>
        <dbReference type="ARBA" id="ARBA00022801"/>
    </source>
</evidence>
<feature type="domain" description="Glycoside hydrolase family 31 N-terminal" evidence="6">
    <location>
        <begin position="31"/>
        <end position="232"/>
    </location>
</feature>
<sequence>MRTDHFIRFERVDSVEEAEHGLLARLHGELLRIDAVRPDVVRLQLSRGGSFDPKPTYAVCVDPLATHPDEPVTWRAEREDVDGEDVWRLVTDELVVTLWLDPFRIDVHRADGSVVLESVPDAEGRYWTYATLNDAWTTRRRIGRDDAIYGLGEKGGHHNRRGRDFTMWNTDVLNEHATAEFRAGLAADDPRADMSSTEFDPYYVTIPFFYQRDAETGSAVGSFVDNGYRGEYEFSRDDEYRVTFHGGQWTEYVFGGPSMASILERYTWLTGRASLPPIWALGYHHCRWHAYKQQDIEVIARRYRDDEFPCDAIWLDIDYMDGYRVFTWDSERYPDPAGMLKGLANQGYRAISIVDPGVKHDPGYAVYDDGLEQDVFCRTEGGDTYVGQVWPGNTVFPDFATPEARSWWGALNAKHVESGLAGIWNDMNEPATGEIPSHTMLFDKGRASHDRFHNQYALLMAMGTIEGLKAARPQDRTFILSRAGFAGIQRYAANWMGDNQARWDHLWVSMPMACGFGLSGQPFVGADIGGFQGDTNPELFLRWMQMGALTPFCRNHSETNNIDQYPWSFGPEIHDLAREAVRLRYRLLPYIYSAFVRASETGEPVQRPLVLDHQSDPQVVDIDDQYLFGRDLLVAPVTEQGQTSRSVYLPEGDWYDWHTGELHPGGQRITVETPLERIPLYARAGAAIPMWAEAPASTDGHHPETVELHVFDPVVDGRWESLLVEDDGLTVAAEGWGSGIGAAEPERLTTTVVVTRAGGEVTVEHETTGRGYAGHARTRFDVVRHAPA</sequence>
<gene>
    <name evidence="8" type="ORF">GCM10009721_11530</name>
</gene>
<evidence type="ECO:0000256" key="4">
    <source>
        <dbReference type="RuleBase" id="RU361185"/>
    </source>
</evidence>
<dbReference type="SUPFAM" id="SSF74650">
    <property type="entry name" value="Galactose mutarotase-like"/>
    <property type="match status" value="1"/>
</dbReference>
<dbReference type="InterPro" id="IPR025887">
    <property type="entry name" value="Glyco_hydro_31_N_dom"/>
</dbReference>
<dbReference type="EMBL" id="BMNZ01000002">
    <property type="protein sequence ID" value="GGM88236.1"/>
    <property type="molecule type" value="Genomic_DNA"/>
</dbReference>
<comment type="caution">
    <text evidence="8">The sequence shown here is derived from an EMBL/GenBank/DDBJ whole genome shotgun (WGS) entry which is preliminary data.</text>
</comment>
<dbReference type="InterPro" id="IPR030458">
    <property type="entry name" value="Glyco_hydro_31_AS"/>
</dbReference>
<dbReference type="PANTHER" id="PTHR22762">
    <property type="entry name" value="ALPHA-GLUCOSIDASE"/>
    <property type="match status" value="1"/>
</dbReference>
<proteinExistence type="inferred from homology"/>
<dbReference type="SUPFAM" id="SSF51445">
    <property type="entry name" value="(Trans)glycosidases"/>
    <property type="match status" value="1"/>
</dbReference>
<dbReference type="Pfam" id="PF21365">
    <property type="entry name" value="Glyco_hydro_31_3rd"/>
    <property type="match status" value="1"/>
</dbReference>
<evidence type="ECO:0000256" key="1">
    <source>
        <dbReference type="ARBA" id="ARBA00007806"/>
    </source>
</evidence>
<evidence type="ECO:0000313" key="9">
    <source>
        <dbReference type="Proteomes" id="UP000623461"/>
    </source>
</evidence>
<dbReference type="RefSeq" id="WP_030198164.1">
    <property type="nucleotide sequence ID" value="NZ_BMNZ01000002.1"/>
</dbReference>
<dbReference type="CDD" id="cd14752">
    <property type="entry name" value="GH31_N"/>
    <property type="match status" value="1"/>
</dbReference>
<protein>
    <submittedName>
        <fullName evidence="8">Alpha-glucosidase</fullName>
    </submittedName>
</protein>
<dbReference type="InterPro" id="IPR013780">
    <property type="entry name" value="Glyco_hydro_b"/>
</dbReference>
<organism evidence="8 9">
    <name type="scientific">Terrabacter tumescens</name>
    <dbReference type="NCBI Taxonomy" id="60443"/>
    <lineage>
        <taxon>Bacteria</taxon>
        <taxon>Bacillati</taxon>
        <taxon>Actinomycetota</taxon>
        <taxon>Actinomycetes</taxon>
        <taxon>Micrococcales</taxon>
        <taxon>Intrasporangiaceae</taxon>
        <taxon>Terrabacter</taxon>
    </lineage>
</organism>